<organism evidence="1 2">
    <name type="scientific">Thermomonospora cellulosilytica</name>
    <dbReference type="NCBI Taxonomy" id="1411118"/>
    <lineage>
        <taxon>Bacteria</taxon>
        <taxon>Bacillati</taxon>
        <taxon>Actinomycetota</taxon>
        <taxon>Actinomycetes</taxon>
        <taxon>Streptosporangiales</taxon>
        <taxon>Thermomonosporaceae</taxon>
        <taxon>Thermomonospora</taxon>
    </lineage>
</organism>
<evidence type="ECO:0000313" key="1">
    <source>
        <dbReference type="EMBL" id="MBA9002705.1"/>
    </source>
</evidence>
<dbReference type="Proteomes" id="UP000539313">
    <property type="component" value="Unassembled WGS sequence"/>
</dbReference>
<dbReference type="AlphaFoldDB" id="A0A7W3MVL6"/>
<proteinExistence type="predicted"/>
<evidence type="ECO:0000313" key="2">
    <source>
        <dbReference type="Proteomes" id="UP000539313"/>
    </source>
</evidence>
<sequence length="187" mass="20927">MGVPDVLNVAVGAFSALAASGAWRTAAAMTRIERERRHSELVPKFRCTVQEGLNGVDRHGRLLVELVGPPGLDGLDEVTVRICDEVGREHPGSDHVWGPWRFNTGDSVHVVDERSSRPHEVSLVDGRNWMSFSLVRTEPPGLTQSPESWRREQAGPVRLAITCRRRPYEPWHLLYEVPAAERRPAVN</sequence>
<comment type="caution">
    <text evidence="1">The sequence shown here is derived from an EMBL/GenBank/DDBJ whole genome shotgun (WGS) entry which is preliminary data.</text>
</comment>
<protein>
    <submittedName>
        <fullName evidence="1">Uncharacterized protein</fullName>
    </submittedName>
</protein>
<name>A0A7W3MVL6_9ACTN</name>
<gene>
    <name evidence="1" type="ORF">HNR21_001587</name>
</gene>
<keyword evidence="2" id="KW-1185">Reference proteome</keyword>
<reference evidence="1 2" key="1">
    <citation type="submission" date="2020-08" db="EMBL/GenBank/DDBJ databases">
        <title>Sequencing the genomes of 1000 actinobacteria strains.</title>
        <authorList>
            <person name="Klenk H.-P."/>
        </authorList>
    </citation>
    <scope>NUCLEOTIDE SEQUENCE [LARGE SCALE GENOMIC DNA]</scope>
    <source>
        <strain evidence="1 2">DSM 45823</strain>
    </source>
</reference>
<dbReference type="EMBL" id="JACJII010000001">
    <property type="protein sequence ID" value="MBA9002705.1"/>
    <property type="molecule type" value="Genomic_DNA"/>
</dbReference>
<dbReference type="RefSeq" id="WP_182704655.1">
    <property type="nucleotide sequence ID" value="NZ_JACJII010000001.1"/>
</dbReference>
<accession>A0A7W3MVL6</accession>